<proteinExistence type="predicted"/>
<feature type="non-terminal residue" evidence="3">
    <location>
        <position position="84"/>
    </location>
</feature>
<evidence type="ECO:0000313" key="4">
    <source>
        <dbReference type="Proteomes" id="UP001432322"/>
    </source>
</evidence>
<feature type="region of interest" description="Disordered" evidence="1">
    <location>
        <begin position="16"/>
        <end position="51"/>
    </location>
</feature>
<keyword evidence="2" id="KW-1133">Transmembrane helix</keyword>
<gene>
    <name evidence="3" type="ORF">PFISCL1PPCAC_4415</name>
</gene>
<dbReference type="Proteomes" id="UP001432322">
    <property type="component" value="Unassembled WGS sequence"/>
</dbReference>
<keyword evidence="2" id="KW-0812">Transmembrane</keyword>
<feature type="transmembrane region" description="Helical" evidence="2">
    <location>
        <begin position="57"/>
        <end position="83"/>
    </location>
</feature>
<dbReference type="AlphaFoldDB" id="A0AAV5V438"/>
<keyword evidence="2" id="KW-0472">Membrane</keyword>
<evidence type="ECO:0000256" key="2">
    <source>
        <dbReference type="SAM" id="Phobius"/>
    </source>
</evidence>
<dbReference type="EMBL" id="BTSY01000002">
    <property type="protein sequence ID" value="GMT13118.1"/>
    <property type="molecule type" value="Genomic_DNA"/>
</dbReference>
<organism evidence="3 4">
    <name type="scientific">Pristionchus fissidentatus</name>
    <dbReference type="NCBI Taxonomy" id="1538716"/>
    <lineage>
        <taxon>Eukaryota</taxon>
        <taxon>Metazoa</taxon>
        <taxon>Ecdysozoa</taxon>
        <taxon>Nematoda</taxon>
        <taxon>Chromadorea</taxon>
        <taxon>Rhabditida</taxon>
        <taxon>Rhabditina</taxon>
        <taxon>Diplogasteromorpha</taxon>
        <taxon>Diplogasteroidea</taxon>
        <taxon>Neodiplogasteridae</taxon>
        <taxon>Pristionchus</taxon>
    </lineage>
</organism>
<sequence>MALTIIILGSFRASTVHTPPRSLHTCRRRNSRSDQPQHPYRQNQSCKRNKRRRIGKVAAALVVAAAAAAAVAPDSPVAAAAALA</sequence>
<feature type="compositionally biased region" description="Polar residues" evidence="1">
    <location>
        <begin position="33"/>
        <end position="46"/>
    </location>
</feature>
<evidence type="ECO:0000313" key="3">
    <source>
        <dbReference type="EMBL" id="GMT13118.1"/>
    </source>
</evidence>
<protein>
    <submittedName>
        <fullName evidence="3">Uncharacterized protein</fullName>
    </submittedName>
</protein>
<name>A0AAV5V438_9BILA</name>
<accession>A0AAV5V438</accession>
<comment type="caution">
    <text evidence="3">The sequence shown here is derived from an EMBL/GenBank/DDBJ whole genome shotgun (WGS) entry which is preliminary data.</text>
</comment>
<evidence type="ECO:0000256" key="1">
    <source>
        <dbReference type="SAM" id="MobiDB-lite"/>
    </source>
</evidence>
<reference evidence="3" key="1">
    <citation type="submission" date="2023-10" db="EMBL/GenBank/DDBJ databases">
        <title>Genome assembly of Pristionchus species.</title>
        <authorList>
            <person name="Yoshida K."/>
            <person name="Sommer R.J."/>
        </authorList>
    </citation>
    <scope>NUCLEOTIDE SEQUENCE</scope>
    <source>
        <strain evidence="3">RS5133</strain>
    </source>
</reference>
<keyword evidence="4" id="KW-1185">Reference proteome</keyword>